<dbReference type="PRINTS" id="PR00625">
    <property type="entry name" value="JDOMAIN"/>
</dbReference>
<dbReference type="PANTHER" id="PTHR43096">
    <property type="entry name" value="DNAJ HOMOLOG 1, MITOCHONDRIAL-RELATED"/>
    <property type="match status" value="1"/>
</dbReference>
<feature type="region of interest" description="Disordered" evidence="1">
    <location>
        <begin position="269"/>
        <end position="289"/>
    </location>
</feature>
<feature type="region of interest" description="Disordered" evidence="1">
    <location>
        <begin position="114"/>
        <end position="236"/>
    </location>
</feature>
<dbReference type="EMBL" id="JAULSN010000005">
    <property type="protein sequence ID" value="KAK3371833.1"/>
    <property type="molecule type" value="Genomic_DNA"/>
</dbReference>
<dbReference type="PANTHER" id="PTHR43096:SF10">
    <property type="entry name" value="CHAPERONE PROTEIN DNAJ A6, CHLOROPLASTIC"/>
    <property type="match status" value="1"/>
</dbReference>
<dbReference type="GO" id="GO:0042026">
    <property type="term" value="P:protein refolding"/>
    <property type="evidence" value="ECO:0007669"/>
    <property type="project" value="TreeGrafter"/>
</dbReference>
<gene>
    <name evidence="3" type="ORF">B0T24DRAFT_338847</name>
</gene>
<dbReference type="InterPro" id="IPR036869">
    <property type="entry name" value="J_dom_sf"/>
</dbReference>
<evidence type="ECO:0000256" key="1">
    <source>
        <dbReference type="SAM" id="MobiDB-lite"/>
    </source>
</evidence>
<keyword evidence="4" id="KW-1185">Reference proteome</keyword>
<dbReference type="GO" id="GO:0005737">
    <property type="term" value="C:cytoplasm"/>
    <property type="evidence" value="ECO:0007669"/>
    <property type="project" value="TreeGrafter"/>
</dbReference>
<evidence type="ECO:0000259" key="2">
    <source>
        <dbReference type="PROSITE" id="PS50076"/>
    </source>
</evidence>
<protein>
    <recommendedName>
        <fullName evidence="2">J domain-containing protein</fullName>
    </recommendedName>
</protein>
<sequence length="339" mass="40280">MMEPPNDPDHYTNLGLSQNVNFQDIKRAFHKLAKLHHPDKKAPGQHVDAADFRKVSICQLFLQTARDRSKTDEGITQVREAYECLRDEKSRAKYDRIYSMLQDQWTRYKIWQKAQREDDNKRQAQEEDRAARERAEQQRRTQEAESKRRREEQSERERKAAEAERRRKEEEIQATRAKAERERKREERERLAEERTREAARRAREEQEQAARERIRKQKEKEAAIRSEEAATRTRIEQERAAQERLKSILIEERQEDARRTWANMREAAERRRQADPGAQPAPPGFPHDSACAHPRFGWPKKKGRATCMFCGEIRRKWLHRCPDCEALACPSCMLLVSP</sequence>
<reference evidence="3" key="2">
    <citation type="submission" date="2023-06" db="EMBL/GenBank/DDBJ databases">
        <authorList>
            <consortium name="Lawrence Berkeley National Laboratory"/>
            <person name="Haridas S."/>
            <person name="Hensen N."/>
            <person name="Bonometti L."/>
            <person name="Westerberg I."/>
            <person name="Brannstrom I.O."/>
            <person name="Guillou S."/>
            <person name="Cros-Aarteil S."/>
            <person name="Calhoun S."/>
            <person name="Kuo A."/>
            <person name="Mondo S."/>
            <person name="Pangilinan J."/>
            <person name="Riley R."/>
            <person name="Labutti K."/>
            <person name="Andreopoulos B."/>
            <person name="Lipzen A."/>
            <person name="Chen C."/>
            <person name="Yanf M."/>
            <person name="Daum C."/>
            <person name="Ng V."/>
            <person name="Clum A."/>
            <person name="Steindorff A."/>
            <person name="Ohm R."/>
            <person name="Martin F."/>
            <person name="Silar P."/>
            <person name="Natvig D."/>
            <person name="Lalanne C."/>
            <person name="Gautier V."/>
            <person name="Ament-Velasquez S.L."/>
            <person name="Kruys A."/>
            <person name="Hutchinson M.I."/>
            <person name="Powell A.J."/>
            <person name="Barry K."/>
            <person name="Miller A.N."/>
            <person name="Grigoriev I.V."/>
            <person name="Debuchy R."/>
            <person name="Gladieux P."/>
            <person name="Thoren M.H."/>
            <person name="Johannesson H."/>
        </authorList>
    </citation>
    <scope>NUCLEOTIDE SEQUENCE</scope>
    <source>
        <strain evidence="3">CBS 958.72</strain>
    </source>
</reference>
<dbReference type="Gene3D" id="1.10.287.110">
    <property type="entry name" value="DnaJ domain"/>
    <property type="match status" value="1"/>
</dbReference>
<comment type="caution">
    <text evidence="3">The sequence shown here is derived from an EMBL/GenBank/DDBJ whole genome shotgun (WGS) entry which is preliminary data.</text>
</comment>
<dbReference type="GO" id="GO:0051082">
    <property type="term" value="F:unfolded protein binding"/>
    <property type="evidence" value="ECO:0007669"/>
    <property type="project" value="TreeGrafter"/>
</dbReference>
<proteinExistence type="predicted"/>
<dbReference type="PROSITE" id="PS50076">
    <property type="entry name" value="DNAJ_2"/>
    <property type="match status" value="1"/>
</dbReference>
<dbReference type="SMART" id="SM00271">
    <property type="entry name" value="DnaJ"/>
    <property type="match status" value="1"/>
</dbReference>
<dbReference type="AlphaFoldDB" id="A0AAE0N6D5"/>
<evidence type="ECO:0000313" key="3">
    <source>
        <dbReference type="EMBL" id="KAK3371833.1"/>
    </source>
</evidence>
<feature type="domain" description="J" evidence="2">
    <location>
        <begin position="9"/>
        <end position="98"/>
    </location>
</feature>
<accession>A0AAE0N6D5</accession>
<dbReference type="Pfam" id="PF00226">
    <property type="entry name" value="DnaJ"/>
    <property type="match status" value="1"/>
</dbReference>
<dbReference type="SUPFAM" id="SSF46565">
    <property type="entry name" value="Chaperone J-domain"/>
    <property type="match status" value="1"/>
</dbReference>
<reference evidence="3" key="1">
    <citation type="journal article" date="2023" name="Mol. Phylogenet. Evol.">
        <title>Genome-scale phylogeny and comparative genomics of the fungal order Sordariales.</title>
        <authorList>
            <person name="Hensen N."/>
            <person name="Bonometti L."/>
            <person name="Westerberg I."/>
            <person name="Brannstrom I.O."/>
            <person name="Guillou S."/>
            <person name="Cros-Aarteil S."/>
            <person name="Calhoun S."/>
            <person name="Haridas S."/>
            <person name="Kuo A."/>
            <person name="Mondo S."/>
            <person name="Pangilinan J."/>
            <person name="Riley R."/>
            <person name="LaButti K."/>
            <person name="Andreopoulos B."/>
            <person name="Lipzen A."/>
            <person name="Chen C."/>
            <person name="Yan M."/>
            <person name="Daum C."/>
            <person name="Ng V."/>
            <person name="Clum A."/>
            <person name="Steindorff A."/>
            <person name="Ohm R.A."/>
            <person name="Martin F."/>
            <person name="Silar P."/>
            <person name="Natvig D.O."/>
            <person name="Lalanne C."/>
            <person name="Gautier V."/>
            <person name="Ament-Velasquez S.L."/>
            <person name="Kruys A."/>
            <person name="Hutchinson M.I."/>
            <person name="Powell A.J."/>
            <person name="Barry K."/>
            <person name="Miller A.N."/>
            <person name="Grigoriev I.V."/>
            <person name="Debuchy R."/>
            <person name="Gladieux P."/>
            <person name="Hiltunen Thoren M."/>
            <person name="Johannesson H."/>
        </authorList>
    </citation>
    <scope>NUCLEOTIDE SEQUENCE</scope>
    <source>
        <strain evidence="3">CBS 958.72</strain>
    </source>
</reference>
<dbReference type="CDD" id="cd06257">
    <property type="entry name" value="DnaJ"/>
    <property type="match status" value="1"/>
</dbReference>
<evidence type="ECO:0000313" key="4">
    <source>
        <dbReference type="Proteomes" id="UP001287356"/>
    </source>
</evidence>
<organism evidence="3 4">
    <name type="scientific">Lasiosphaeria ovina</name>
    <dbReference type="NCBI Taxonomy" id="92902"/>
    <lineage>
        <taxon>Eukaryota</taxon>
        <taxon>Fungi</taxon>
        <taxon>Dikarya</taxon>
        <taxon>Ascomycota</taxon>
        <taxon>Pezizomycotina</taxon>
        <taxon>Sordariomycetes</taxon>
        <taxon>Sordariomycetidae</taxon>
        <taxon>Sordariales</taxon>
        <taxon>Lasiosphaeriaceae</taxon>
        <taxon>Lasiosphaeria</taxon>
    </lineage>
</organism>
<name>A0AAE0N6D5_9PEZI</name>
<dbReference type="Proteomes" id="UP001287356">
    <property type="component" value="Unassembled WGS sequence"/>
</dbReference>
<dbReference type="InterPro" id="IPR001623">
    <property type="entry name" value="DnaJ_domain"/>
</dbReference>